<keyword evidence="4" id="KW-1185">Reference proteome</keyword>
<evidence type="ECO:0000313" key="3">
    <source>
        <dbReference type="EMBL" id="KAK7469712.1"/>
    </source>
</evidence>
<sequence>MAFYVIVILYFVFTRHEVENVALPDCKDGWLSLREFGNDSVTCRHDRFQEVTWTISPPDNNAQIFSGSCPTLGVPCRTHSDIILTRKEASSDLIIVANYRKYDNTIVTCAAGSLYACQIRIVHPANHSDCHINMDDSTLSGYCHVTQLYSSNNVYTCQWNIRYEPGGAFIMMPSILFAYQQHGQPYYRGMCAFSYPRPANGEFYLSLTVDPGLQDTHIANITIPSHQVTDAQLPTLPVTVDGTETMTLMCVISSKTTRPYIWSGVQCNEGNGKEMCTFTPGSIHTENVVTCLGNFSLSSYNGLTLEARFDFNNAKIIEHNNILYEPGDSPYVVNEAYQPESTVQKQPAMTTVDPTYEDHNLNSYDEGYAALRAGSPQGNGKVSHTNPQPSLDHDLYSSVDAPAHAIPAEVSGPATHGDVYAVVDKSRKRNTEPTFQPDVYAQVNKSRPKTGGDVYAQVNKPAKRANSGPTQHDIDEGDGNYAEVQKPKPDLKPKPALKPKPTAAVKPNPKSTSGSVATSDVDDEYNVLRFQGQNSDTPANPDAGQLYSHIGSEI</sequence>
<feature type="chain" id="PRO_5044740696" description="Ig-like domain-containing protein" evidence="2">
    <location>
        <begin position="17"/>
        <end position="554"/>
    </location>
</feature>
<evidence type="ECO:0000313" key="4">
    <source>
        <dbReference type="Proteomes" id="UP001519460"/>
    </source>
</evidence>
<feature type="compositionally biased region" description="Polar residues" evidence="1">
    <location>
        <begin position="509"/>
        <end position="518"/>
    </location>
</feature>
<reference evidence="3 4" key="1">
    <citation type="journal article" date="2023" name="Sci. Data">
        <title>Genome assembly of the Korean intertidal mud-creeper Batillaria attramentaria.</title>
        <authorList>
            <person name="Patra A.K."/>
            <person name="Ho P.T."/>
            <person name="Jun S."/>
            <person name="Lee S.J."/>
            <person name="Kim Y."/>
            <person name="Won Y.J."/>
        </authorList>
    </citation>
    <scope>NUCLEOTIDE SEQUENCE [LARGE SCALE GENOMIC DNA]</scope>
    <source>
        <strain evidence="3">Wonlab-2016</strain>
    </source>
</reference>
<dbReference type="AlphaFoldDB" id="A0ABD0JCF4"/>
<proteinExistence type="predicted"/>
<dbReference type="EMBL" id="JACVVK020000507">
    <property type="protein sequence ID" value="KAK7469712.1"/>
    <property type="molecule type" value="Genomic_DNA"/>
</dbReference>
<feature type="signal peptide" evidence="2">
    <location>
        <begin position="1"/>
        <end position="16"/>
    </location>
</feature>
<comment type="caution">
    <text evidence="3">The sequence shown here is derived from an EMBL/GenBank/DDBJ whole genome shotgun (WGS) entry which is preliminary data.</text>
</comment>
<accession>A0ABD0JCF4</accession>
<protein>
    <recommendedName>
        <fullName evidence="5">Ig-like domain-containing protein</fullName>
    </recommendedName>
</protein>
<feature type="region of interest" description="Disordered" evidence="1">
    <location>
        <begin position="428"/>
        <end position="554"/>
    </location>
</feature>
<organism evidence="3 4">
    <name type="scientific">Batillaria attramentaria</name>
    <dbReference type="NCBI Taxonomy" id="370345"/>
    <lineage>
        <taxon>Eukaryota</taxon>
        <taxon>Metazoa</taxon>
        <taxon>Spiralia</taxon>
        <taxon>Lophotrochozoa</taxon>
        <taxon>Mollusca</taxon>
        <taxon>Gastropoda</taxon>
        <taxon>Caenogastropoda</taxon>
        <taxon>Sorbeoconcha</taxon>
        <taxon>Cerithioidea</taxon>
        <taxon>Batillariidae</taxon>
        <taxon>Batillaria</taxon>
    </lineage>
</organism>
<keyword evidence="2" id="KW-0732">Signal</keyword>
<name>A0ABD0JCF4_9CAEN</name>
<evidence type="ECO:0000256" key="1">
    <source>
        <dbReference type="SAM" id="MobiDB-lite"/>
    </source>
</evidence>
<dbReference type="Proteomes" id="UP001519460">
    <property type="component" value="Unassembled WGS sequence"/>
</dbReference>
<gene>
    <name evidence="3" type="ORF">BaRGS_00036294</name>
</gene>
<evidence type="ECO:0008006" key="5">
    <source>
        <dbReference type="Google" id="ProtNLM"/>
    </source>
</evidence>
<evidence type="ECO:0000256" key="2">
    <source>
        <dbReference type="SAM" id="SignalP"/>
    </source>
</evidence>